<gene>
    <name evidence="4" type="ORF">OA50_05328</name>
</gene>
<keyword evidence="5" id="KW-1185">Reference proteome</keyword>
<dbReference type="GO" id="GO:0051213">
    <property type="term" value="F:dioxygenase activity"/>
    <property type="evidence" value="ECO:0007669"/>
    <property type="project" value="UniProtKB-KW"/>
</dbReference>
<name>A0A0B3RQG0_9RHOB</name>
<keyword evidence="3" id="KW-0560">Oxidoreductase</keyword>
<comment type="caution">
    <text evidence="4">The sequence shown here is derived from an EMBL/GenBank/DDBJ whole genome shotgun (WGS) entry which is preliminary data.</text>
</comment>
<dbReference type="InterPro" id="IPR004136">
    <property type="entry name" value="NMO"/>
</dbReference>
<dbReference type="PATRIC" id="fig|1515334.3.peg.5340"/>
<evidence type="ECO:0000313" key="5">
    <source>
        <dbReference type="Proteomes" id="UP000030960"/>
    </source>
</evidence>
<dbReference type="EMBL" id="JSUQ01000031">
    <property type="protein sequence ID" value="KHQ50097.1"/>
    <property type="molecule type" value="Genomic_DNA"/>
</dbReference>
<dbReference type="PANTHER" id="PTHR32332:SF20">
    <property type="entry name" value="2-NITROPROPANE DIOXYGENASE-LIKE PROTEIN"/>
    <property type="match status" value="1"/>
</dbReference>
<dbReference type="InterPro" id="IPR013785">
    <property type="entry name" value="Aldolase_TIM"/>
</dbReference>
<evidence type="ECO:0000313" key="4">
    <source>
        <dbReference type="EMBL" id="KHQ50097.1"/>
    </source>
</evidence>
<keyword evidence="4" id="KW-0223">Dioxygenase</keyword>
<evidence type="ECO:0000256" key="3">
    <source>
        <dbReference type="ARBA" id="ARBA00023002"/>
    </source>
</evidence>
<dbReference type="CDD" id="cd04730">
    <property type="entry name" value="NPD_like"/>
    <property type="match status" value="1"/>
</dbReference>
<organism evidence="4 5">
    <name type="scientific">Mameliella alba</name>
    <dbReference type="NCBI Taxonomy" id="561184"/>
    <lineage>
        <taxon>Bacteria</taxon>
        <taxon>Pseudomonadati</taxon>
        <taxon>Pseudomonadota</taxon>
        <taxon>Alphaproteobacteria</taxon>
        <taxon>Rhodobacterales</taxon>
        <taxon>Roseobacteraceae</taxon>
        <taxon>Mameliella</taxon>
    </lineage>
</organism>
<evidence type="ECO:0000256" key="1">
    <source>
        <dbReference type="ARBA" id="ARBA00022630"/>
    </source>
</evidence>
<dbReference type="GO" id="GO:0018580">
    <property type="term" value="F:nitronate monooxygenase activity"/>
    <property type="evidence" value="ECO:0007669"/>
    <property type="project" value="InterPro"/>
</dbReference>
<dbReference type="SUPFAM" id="SSF51412">
    <property type="entry name" value="Inosine monophosphate dehydrogenase (IMPDH)"/>
    <property type="match status" value="1"/>
</dbReference>
<dbReference type="Gene3D" id="3.20.20.70">
    <property type="entry name" value="Aldolase class I"/>
    <property type="match status" value="1"/>
</dbReference>
<sequence length="346" mass="36044">MSADPESLRTPLCDLLGCKYPVILAGMGGVARSELAAAVANAGGFPTLGMVREAPSLIISEIEAYRRLSDRPFAVNLIPAATDPGLLDQQIETCLAMEVAVFSFFWDVVPEAVARVKEAGALLLHQVGTLRAAREAEAAGADVLISQGQDAGGHVHGRTPTFDLLRAVLDTTALPVVASGGICTGLALAEALAMGAQGVQCGTAFLATQESFAHECHKRRIVDAGPQDTVLTDGFVLNWPKGSAVRVLRNSVTDGFGTDLMGHDPDAIPREIIAHDGDIPRLRQSTDSPLRTTTGALEQMPHYAGTGLGEIVGIVPAARRLLDFCTEAAALRGIAGRAQAPGEGAA</sequence>
<accession>A0A0B3RQG0</accession>
<keyword evidence="2" id="KW-0288">FMN</keyword>
<reference evidence="4 5" key="1">
    <citation type="submission" date="2014-10" db="EMBL/GenBank/DDBJ databases">
        <title>Genome sequence of Ponticoccus sp. strain UMTAT08 isolated from clonal culture of toxic dinoflagellate Alexandrium tamiyavanichii.</title>
        <authorList>
            <person name="Gan H.Y."/>
            <person name="Muhd D.-D."/>
            <person name="Mohd Noor M.E."/>
            <person name="Yeong Y.S."/>
            <person name="Usup G."/>
        </authorList>
    </citation>
    <scope>NUCLEOTIDE SEQUENCE [LARGE SCALE GENOMIC DNA]</scope>
    <source>
        <strain evidence="4 5">UMTAT08</strain>
    </source>
</reference>
<protein>
    <submittedName>
        <fullName evidence="4">2-nitropropane dioxygenase</fullName>
    </submittedName>
</protein>
<evidence type="ECO:0000256" key="2">
    <source>
        <dbReference type="ARBA" id="ARBA00022643"/>
    </source>
</evidence>
<proteinExistence type="predicted"/>
<dbReference type="Proteomes" id="UP000030960">
    <property type="component" value="Unassembled WGS sequence"/>
</dbReference>
<dbReference type="RefSeq" id="WP_052244878.1">
    <property type="nucleotide sequence ID" value="NZ_JSUQ01000031.1"/>
</dbReference>
<dbReference type="Pfam" id="PF03060">
    <property type="entry name" value="NMO"/>
    <property type="match status" value="2"/>
</dbReference>
<dbReference type="AlphaFoldDB" id="A0A0B3RQG0"/>
<dbReference type="OrthoDB" id="9778912at2"/>
<keyword evidence="1" id="KW-0285">Flavoprotein</keyword>
<dbReference type="PANTHER" id="PTHR32332">
    <property type="entry name" value="2-NITROPROPANE DIOXYGENASE"/>
    <property type="match status" value="1"/>
</dbReference>